<evidence type="ECO:0000313" key="9">
    <source>
        <dbReference type="Proteomes" id="UP000694545"/>
    </source>
</evidence>
<dbReference type="InterPro" id="IPR009060">
    <property type="entry name" value="UBA-like_sf"/>
</dbReference>
<keyword evidence="9" id="KW-1185">Reference proteome</keyword>
<proteinExistence type="inferred from homology"/>
<keyword evidence="5 6" id="KW-0496">Mitochondrion</keyword>
<dbReference type="FunFam" id="1.10.8.10:FF:000031">
    <property type="entry name" value="Elongation factor Ts, mitochondrial"/>
    <property type="match status" value="1"/>
</dbReference>
<dbReference type="SUPFAM" id="SSF54713">
    <property type="entry name" value="Elongation factor Ts (EF-Ts), dimerisation domain"/>
    <property type="match status" value="2"/>
</dbReference>
<comment type="similarity">
    <text evidence="2 6">Belongs to the EF-Ts family.</text>
</comment>
<evidence type="ECO:0000256" key="5">
    <source>
        <dbReference type="ARBA" id="ARBA00023128"/>
    </source>
</evidence>
<gene>
    <name evidence="6 8" type="primary">TSFM</name>
</gene>
<evidence type="ECO:0000256" key="6">
    <source>
        <dbReference type="HAMAP-Rule" id="MF_03135"/>
    </source>
</evidence>
<comment type="subcellular location">
    <subcellularLocation>
        <location evidence="1 6">Mitochondrion</location>
    </subcellularLocation>
</comment>
<dbReference type="FunFam" id="3.30.479.20:FF:000007">
    <property type="entry name" value="Elongation factor Ts, mitochondrial"/>
    <property type="match status" value="1"/>
</dbReference>
<evidence type="ECO:0000313" key="8">
    <source>
        <dbReference type="Ensembl" id="ENSVKKP00000024187.1"/>
    </source>
</evidence>
<dbReference type="GO" id="GO:0003746">
    <property type="term" value="F:translation elongation factor activity"/>
    <property type="evidence" value="ECO:0007669"/>
    <property type="project" value="UniProtKB-UniRule"/>
</dbReference>
<dbReference type="OMA" id="QEYMLDD"/>
<dbReference type="FunFam" id="3.30.479.20:FF:000008">
    <property type="entry name" value="Elongation factor Ts, mitochondrial"/>
    <property type="match status" value="1"/>
</dbReference>
<organism evidence="8 9">
    <name type="scientific">Varanus komodoensis</name>
    <name type="common">Komodo dragon</name>
    <dbReference type="NCBI Taxonomy" id="61221"/>
    <lineage>
        <taxon>Eukaryota</taxon>
        <taxon>Metazoa</taxon>
        <taxon>Chordata</taxon>
        <taxon>Craniata</taxon>
        <taxon>Vertebrata</taxon>
        <taxon>Euteleostomi</taxon>
        <taxon>Lepidosauria</taxon>
        <taxon>Squamata</taxon>
        <taxon>Bifurcata</taxon>
        <taxon>Unidentata</taxon>
        <taxon>Episquamata</taxon>
        <taxon>Toxicofera</taxon>
        <taxon>Anguimorpha</taxon>
        <taxon>Paleoanguimorpha</taxon>
        <taxon>Varanoidea</taxon>
        <taxon>Varanidae</taxon>
        <taxon>Varanus</taxon>
    </lineage>
</organism>
<name>A0A8D2LNS9_VARKO</name>
<accession>A0A8D2LNS9</accession>
<keyword evidence="4 6" id="KW-0648">Protein biosynthesis</keyword>
<dbReference type="GO" id="GO:0070125">
    <property type="term" value="P:mitochondrial translational elongation"/>
    <property type="evidence" value="ECO:0007669"/>
    <property type="project" value="TreeGrafter"/>
</dbReference>
<evidence type="ECO:0000256" key="1">
    <source>
        <dbReference type="ARBA" id="ARBA00004173"/>
    </source>
</evidence>
<evidence type="ECO:0000256" key="2">
    <source>
        <dbReference type="ARBA" id="ARBA00005532"/>
    </source>
</evidence>
<dbReference type="SUPFAM" id="SSF46934">
    <property type="entry name" value="UBA-like"/>
    <property type="match status" value="1"/>
</dbReference>
<dbReference type="CDD" id="cd14275">
    <property type="entry name" value="UBA_EF-Ts"/>
    <property type="match status" value="1"/>
</dbReference>
<evidence type="ECO:0000256" key="4">
    <source>
        <dbReference type="ARBA" id="ARBA00022917"/>
    </source>
</evidence>
<dbReference type="InterPro" id="IPR001816">
    <property type="entry name" value="Transl_elong_EFTs/EF1B"/>
</dbReference>
<dbReference type="Ensembl" id="ENSVKKT00000024778.1">
    <property type="protein sequence ID" value="ENSVKKP00000024187.1"/>
    <property type="gene ID" value="ENSVKKG00000015963.1"/>
</dbReference>
<reference evidence="8" key="2">
    <citation type="submission" date="2025-09" db="UniProtKB">
        <authorList>
            <consortium name="Ensembl"/>
        </authorList>
    </citation>
    <scope>IDENTIFICATION</scope>
</reference>
<keyword evidence="3 6" id="KW-0251">Elongation factor</keyword>
<dbReference type="GO" id="GO:0070013">
    <property type="term" value="C:intracellular organelle lumen"/>
    <property type="evidence" value="ECO:0007669"/>
    <property type="project" value="UniProtKB-ARBA"/>
</dbReference>
<feature type="domain" description="Translation elongation factor EFTs/EF1B dimerisation" evidence="7">
    <location>
        <begin position="120"/>
        <end position="275"/>
    </location>
</feature>
<dbReference type="GO" id="GO:0005739">
    <property type="term" value="C:mitochondrion"/>
    <property type="evidence" value="ECO:0007669"/>
    <property type="project" value="UniProtKB-SubCell"/>
</dbReference>
<dbReference type="Pfam" id="PF00889">
    <property type="entry name" value="EF_TS"/>
    <property type="match status" value="1"/>
</dbReference>
<dbReference type="Gene3D" id="3.30.479.20">
    <property type="entry name" value="Elongation factor Ts, dimerisation domain"/>
    <property type="match status" value="2"/>
</dbReference>
<dbReference type="Gene3D" id="1.10.8.10">
    <property type="entry name" value="DNA helicase RuvA subunit, C-terminal domain"/>
    <property type="match status" value="1"/>
</dbReference>
<evidence type="ECO:0000259" key="7">
    <source>
        <dbReference type="Pfam" id="PF00889"/>
    </source>
</evidence>
<dbReference type="InterPro" id="IPR014039">
    <property type="entry name" value="Transl_elong_EFTs/EF1B_dimer"/>
</dbReference>
<dbReference type="Proteomes" id="UP000694545">
    <property type="component" value="Unplaced"/>
</dbReference>
<dbReference type="HAMAP" id="MF_00050">
    <property type="entry name" value="EF_Ts"/>
    <property type="match status" value="1"/>
</dbReference>
<evidence type="ECO:0000256" key="3">
    <source>
        <dbReference type="ARBA" id="ARBA00022768"/>
    </source>
</evidence>
<reference evidence="8" key="1">
    <citation type="submission" date="2025-08" db="UniProtKB">
        <authorList>
            <consortium name="Ensembl"/>
        </authorList>
    </citation>
    <scope>IDENTIFICATION</scope>
</reference>
<dbReference type="PANTHER" id="PTHR11741:SF0">
    <property type="entry name" value="ELONGATION FACTOR TS, MITOCHONDRIAL"/>
    <property type="match status" value="1"/>
</dbReference>
<sequence length="332" mass="36656">MMYNASAVKMQRMAGLARALIFSEKRGAPVAQLSGWPLARLIHAGFLVQAGKEQLVKLRKKTGYSFANCKKALEKFDDLNEAEVWLHEQAQKEGWSKVSKLQGRKTKEGLIGLLKEGNSAVMVEVNCETDFVARNAKFQHLVQQVAIGTMQYQQRTRGQLSTYAKCFLKSNELSQLRTEPDGSLLSDQLALAIGKLGENMAIKRAAWVSVPEKLFIGSYVHGTLPEGNPWLSNMMFGKYGALVICSPPEQCQKLNLAELGWRLGQHVVGMAPLSVGSLEDEPGDDTETKMLAQPFLLEPTISLGQYIQPTGVSVLDFVRFECGEDTESAESE</sequence>
<comment type="function">
    <text evidence="6">Associates with the EF-Tu.GDP complex and induces the exchange of GDP to GTP. It remains bound to the aminoacyl-tRNA.EF-Tu.GTP complex up to the GTP hydrolysis stage on the ribosome.</text>
</comment>
<dbReference type="PANTHER" id="PTHR11741">
    <property type="entry name" value="ELONGATION FACTOR TS"/>
    <property type="match status" value="1"/>
</dbReference>
<dbReference type="InterPro" id="IPR018101">
    <property type="entry name" value="Transl_elong_Ts_CS"/>
</dbReference>
<dbReference type="PROSITE" id="PS01126">
    <property type="entry name" value="EF_TS_1"/>
    <property type="match status" value="1"/>
</dbReference>
<dbReference type="InterPro" id="IPR036402">
    <property type="entry name" value="EF-Ts_dimer_sf"/>
</dbReference>
<dbReference type="AlphaFoldDB" id="A0A8D2LNS9"/>
<protein>
    <recommendedName>
        <fullName evidence="6">Elongation factor Ts, mitochondrial</fullName>
        <shortName evidence="6">EF-Ts</shortName>
        <shortName evidence="6">EF-TsMt</shortName>
    </recommendedName>
</protein>
<dbReference type="Pfam" id="PF25025">
    <property type="entry name" value="EF-Ts_N"/>
    <property type="match status" value="1"/>
</dbReference>
<dbReference type="PROSITE" id="PS01127">
    <property type="entry name" value="EF_TS_2"/>
    <property type="match status" value="1"/>
</dbReference>